<feature type="region of interest" description="Disordered" evidence="9">
    <location>
        <begin position="1"/>
        <end position="71"/>
    </location>
</feature>
<feature type="transmembrane region" description="Helical" evidence="10">
    <location>
        <begin position="312"/>
        <end position="332"/>
    </location>
</feature>
<accession>A0A0G2H1A9</accession>
<dbReference type="Gene3D" id="1.20.1720.10">
    <property type="entry name" value="Multidrug resistance protein D"/>
    <property type="match status" value="1"/>
</dbReference>
<evidence type="ECO:0000256" key="5">
    <source>
        <dbReference type="ARBA" id="ARBA00022692"/>
    </source>
</evidence>
<feature type="transmembrane region" description="Helical" evidence="10">
    <location>
        <begin position="85"/>
        <end position="109"/>
    </location>
</feature>
<feature type="compositionally biased region" description="Polar residues" evidence="9">
    <location>
        <begin position="16"/>
        <end position="36"/>
    </location>
</feature>
<dbReference type="PANTHER" id="PTHR23501">
    <property type="entry name" value="MAJOR FACILITATOR SUPERFAMILY"/>
    <property type="match status" value="1"/>
</dbReference>
<feature type="transmembrane region" description="Helical" evidence="10">
    <location>
        <begin position="386"/>
        <end position="407"/>
    </location>
</feature>
<feature type="transmembrane region" description="Helical" evidence="10">
    <location>
        <begin position="353"/>
        <end position="374"/>
    </location>
</feature>
<keyword evidence="7 10" id="KW-0472">Membrane</keyword>
<feature type="domain" description="Major facilitator superfamily (MFS) profile" evidence="11">
    <location>
        <begin position="86"/>
        <end position="576"/>
    </location>
</feature>
<dbReference type="SUPFAM" id="SSF103473">
    <property type="entry name" value="MFS general substrate transporter"/>
    <property type="match status" value="1"/>
</dbReference>
<feature type="transmembrane region" description="Helical" evidence="10">
    <location>
        <begin position="208"/>
        <end position="227"/>
    </location>
</feature>
<feature type="transmembrane region" description="Helical" evidence="10">
    <location>
        <begin position="176"/>
        <end position="196"/>
    </location>
</feature>
<evidence type="ECO:0000256" key="1">
    <source>
        <dbReference type="ARBA" id="ARBA00004651"/>
    </source>
</evidence>
<dbReference type="PANTHER" id="PTHR23501:SF201">
    <property type="entry name" value="MFS AFLATOXIN EFFLUX PUMP"/>
    <property type="match status" value="1"/>
</dbReference>
<dbReference type="FunFam" id="1.20.1250.20:FF:000196">
    <property type="entry name" value="MFS toxin efflux pump (AflT)"/>
    <property type="match status" value="1"/>
</dbReference>
<dbReference type="OrthoDB" id="10021397at2759"/>
<dbReference type="Gene3D" id="1.20.1250.20">
    <property type="entry name" value="MFS general substrate transporter like domains"/>
    <property type="match status" value="1"/>
</dbReference>
<dbReference type="FunFam" id="1.20.1250.20:FF:000489">
    <property type="entry name" value="MFS general substrate transporter"/>
    <property type="match status" value="1"/>
</dbReference>
<keyword evidence="8" id="KW-0325">Glycoprotein</keyword>
<protein>
    <submittedName>
        <fullName evidence="12">Putative major facilitator superfamily transporter</fullName>
    </submittedName>
</protein>
<dbReference type="GO" id="GO:0005886">
    <property type="term" value="C:plasma membrane"/>
    <property type="evidence" value="ECO:0007669"/>
    <property type="project" value="UniProtKB-SubCell"/>
</dbReference>
<feature type="transmembrane region" description="Helical" evidence="10">
    <location>
        <begin position="121"/>
        <end position="139"/>
    </location>
</feature>
<name>A0A0G2H1A9_PHACM</name>
<evidence type="ECO:0000256" key="6">
    <source>
        <dbReference type="ARBA" id="ARBA00022989"/>
    </source>
</evidence>
<evidence type="ECO:0000256" key="2">
    <source>
        <dbReference type="ARBA" id="ARBA00007520"/>
    </source>
</evidence>
<evidence type="ECO:0000256" key="9">
    <source>
        <dbReference type="SAM" id="MobiDB-lite"/>
    </source>
</evidence>
<evidence type="ECO:0000256" key="8">
    <source>
        <dbReference type="ARBA" id="ARBA00023180"/>
    </source>
</evidence>
<evidence type="ECO:0000256" key="10">
    <source>
        <dbReference type="SAM" id="Phobius"/>
    </source>
</evidence>
<evidence type="ECO:0000259" key="11">
    <source>
        <dbReference type="PROSITE" id="PS50850"/>
    </source>
</evidence>
<evidence type="ECO:0000313" key="12">
    <source>
        <dbReference type="EMBL" id="KKY29123.1"/>
    </source>
</evidence>
<proteinExistence type="inferred from homology"/>
<dbReference type="FunFam" id="1.20.1720.10:FF:000012">
    <property type="entry name" value="MFS toxin efflux pump (AflT)"/>
    <property type="match status" value="1"/>
</dbReference>
<reference evidence="12 13" key="1">
    <citation type="submission" date="2015-05" db="EMBL/GenBank/DDBJ databases">
        <title>Distinctive expansion of gene families associated with plant cell wall degradation and secondary metabolism in the genomes of grapevine trunk pathogens.</title>
        <authorList>
            <person name="Lawrence D.P."/>
            <person name="Travadon R."/>
            <person name="Rolshausen P.E."/>
            <person name="Baumgartner K."/>
        </authorList>
    </citation>
    <scope>NUCLEOTIDE SEQUENCE [LARGE SCALE GENOMIC DNA]</scope>
    <source>
        <strain evidence="12">UCRPC4</strain>
    </source>
</reference>
<evidence type="ECO:0000256" key="7">
    <source>
        <dbReference type="ARBA" id="ARBA00023136"/>
    </source>
</evidence>
<evidence type="ECO:0000313" key="13">
    <source>
        <dbReference type="Proteomes" id="UP000053317"/>
    </source>
</evidence>
<feature type="transmembrane region" description="Helical" evidence="10">
    <location>
        <begin position="481"/>
        <end position="500"/>
    </location>
</feature>
<feature type="transmembrane region" description="Helical" evidence="10">
    <location>
        <begin position="151"/>
        <end position="170"/>
    </location>
</feature>
<comment type="similarity">
    <text evidence="2">Belongs to the major facilitator superfamily. TCR/Tet family.</text>
</comment>
<feature type="transmembrane region" description="Helical" evidence="10">
    <location>
        <begin position="414"/>
        <end position="436"/>
    </location>
</feature>
<reference evidence="12 13" key="2">
    <citation type="submission" date="2015-05" db="EMBL/GenBank/DDBJ databases">
        <authorList>
            <person name="Morales-Cruz A."/>
            <person name="Amrine K.C."/>
            <person name="Cantu D."/>
        </authorList>
    </citation>
    <scope>NUCLEOTIDE SEQUENCE [LARGE SCALE GENOMIC DNA]</scope>
    <source>
        <strain evidence="12">UCRPC4</strain>
    </source>
</reference>
<dbReference type="Pfam" id="PF07690">
    <property type="entry name" value="MFS_1"/>
    <property type="match status" value="1"/>
</dbReference>
<dbReference type="InterPro" id="IPR011701">
    <property type="entry name" value="MFS"/>
</dbReference>
<dbReference type="GO" id="GO:0022857">
    <property type="term" value="F:transmembrane transporter activity"/>
    <property type="evidence" value="ECO:0007669"/>
    <property type="project" value="InterPro"/>
</dbReference>
<comment type="caution">
    <text evidence="12">The sequence shown here is derived from an EMBL/GenBank/DDBJ whole genome shotgun (WGS) entry which is preliminary data.</text>
</comment>
<dbReference type="InterPro" id="IPR020846">
    <property type="entry name" value="MFS_dom"/>
</dbReference>
<dbReference type="CDD" id="cd17502">
    <property type="entry name" value="MFS_Azr1_MDR_like"/>
    <property type="match status" value="1"/>
</dbReference>
<evidence type="ECO:0000256" key="4">
    <source>
        <dbReference type="ARBA" id="ARBA00022475"/>
    </source>
</evidence>
<comment type="subcellular location">
    <subcellularLocation>
        <location evidence="1">Cell membrane</location>
        <topology evidence="1">Multi-pass membrane protein</topology>
    </subcellularLocation>
</comment>
<feature type="transmembrane region" description="Helical" evidence="10">
    <location>
        <begin position="448"/>
        <end position="469"/>
    </location>
</feature>
<keyword evidence="4" id="KW-1003">Cell membrane</keyword>
<organism evidence="12 13">
    <name type="scientific">Phaeomoniella chlamydospora</name>
    <name type="common">Phaeoacremonium chlamydosporum</name>
    <dbReference type="NCBI Taxonomy" id="158046"/>
    <lineage>
        <taxon>Eukaryota</taxon>
        <taxon>Fungi</taxon>
        <taxon>Dikarya</taxon>
        <taxon>Ascomycota</taxon>
        <taxon>Pezizomycotina</taxon>
        <taxon>Eurotiomycetes</taxon>
        <taxon>Chaetothyriomycetidae</taxon>
        <taxon>Phaeomoniellales</taxon>
        <taxon>Phaeomoniellaceae</taxon>
        <taxon>Phaeomoniella</taxon>
    </lineage>
</organism>
<evidence type="ECO:0000256" key="3">
    <source>
        <dbReference type="ARBA" id="ARBA00022448"/>
    </source>
</evidence>
<keyword evidence="13" id="KW-1185">Reference proteome</keyword>
<keyword evidence="5 10" id="KW-0812">Transmembrane</keyword>
<keyword evidence="6 10" id="KW-1133">Transmembrane helix</keyword>
<dbReference type="PRINTS" id="PR01036">
    <property type="entry name" value="TCRTETB"/>
</dbReference>
<sequence>MAIKLFNRSKAADESAATTVVPSLNNSSVDETTSAQKEPAELESTSVRSVREKNDTVSATAEDQIKATDNPHDDYDYPSGLKLTIITIALCMSVFLVALDNTIIATAIPRITDHFKRLNDVGWYGSAYLLTTCAFQLMFGKFYTYFSIKWTYLVAIAIFEIGSAVCGAAPSSTALIIGRAVAGIGSSGIFNGAMVIIAHTVPMEKRPVYMGFIGGMYGIASVAGPLMGGAFTDHVSWRWCFYINLPIGAITIFGILLFLKSPKRKTQSNLTWRQKLIGFDPIGTTVFLPAIICLLLAMQWGGSTYPWKDGRIIALFVLFGVLISIFIAVQLWQKENATIPPHIISQRSMAFGSFFALCLGGSFFILVYYVPIWFQAIKGVSAMKSGIMSIPMVLGVVIASILSGGLVTKLGYYWPFMIISAVFSAVGVGLLTTFTTHSGHGMWIGYQALYGLGIGSGMQMPMILAQTVLSLEDVPIGTSVIMFLQTLGGALFVSVAQNIFDNKLVDGVQKVAPELASEILNLGATSLPDYIAPGKLHSVLIAYNDALTTTWYACVALSSLSLVGALGVEFHQSVKGKKVEAMTA</sequence>
<feature type="transmembrane region" description="Helical" evidence="10">
    <location>
        <begin position="550"/>
        <end position="568"/>
    </location>
</feature>
<dbReference type="EMBL" id="LCWF01000005">
    <property type="protein sequence ID" value="KKY29123.1"/>
    <property type="molecule type" value="Genomic_DNA"/>
</dbReference>
<dbReference type="PROSITE" id="PS50850">
    <property type="entry name" value="MFS"/>
    <property type="match status" value="1"/>
</dbReference>
<feature type="transmembrane region" description="Helical" evidence="10">
    <location>
        <begin position="239"/>
        <end position="259"/>
    </location>
</feature>
<gene>
    <name evidence="12" type="ORF">UCRPC4_g00155</name>
</gene>
<dbReference type="InterPro" id="IPR036259">
    <property type="entry name" value="MFS_trans_sf"/>
</dbReference>
<dbReference type="Proteomes" id="UP000053317">
    <property type="component" value="Unassembled WGS sequence"/>
</dbReference>
<dbReference type="AlphaFoldDB" id="A0A0G2H1A9"/>
<keyword evidence="3" id="KW-0813">Transport</keyword>
<feature type="transmembrane region" description="Helical" evidence="10">
    <location>
        <begin position="279"/>
        <end position="300"/>
    </location>
</feature>